<dbReference type="STRING" id="7217.A0A0P8YP06"/>
<evidence type="ECO:0000313" key="1">
    <source>
        <dbReference type="EMBL" id="KPU80490.1"/>
    </source>
</evidence>
<proteinExistence type="predicted"/>
<dbReference type="FunCoup" id="A0A0P8YP06">
    <property type="interactions" value="161"/>
</dbReference>
<keyword evidence="2" id="KW-1185">Reference proteome</keyword>
<dbReference type="SUPFAM" id="SSF47095">
    <property type="entry name" value="HMG-box"/>
    <property type="match status" value="2"/>
</dbReference>
<dbReference type="OrthoDB" id="7675944at2759"/>
<organism evidence="1 2">
    <name type="scientific">Drosophila ananassae</name>
    <name type="common">Fruit fly</name>
    <dbReference type="NCBI Taxonomy" id="7217"/>
    <lineage>
        <taxon>Eukaryota</taxon>
        <taxon>Metazoa</taxon>
        <taxon>Ecdysozoa</taxon>
        <taxon>Arthropoda</taxon>
        <taxon>Hexapoda</taxon>
        <taxon>Insecta</taxon>
        <taxon>Pterygota</taxon>
        <taxon>Neoptera</taxon>
        <taxon>Endopterygota</taxon>
        <taxon>Diptera</taxon>
        <taxon>Brachycera</taxon>
        <taxon>Muscomorpha</taxon>
        <taxon>Ephydroidea</taxon>
        <taxon>Drosophilidae</taxon>
        <taxon>Drosophila</taxon>
        <taxon>Sophophora</taxon>
    </lineage>
</organism>
<dbReference type="GO" id="GO:0005634">
    <property type="term" value="C:nucleus"/>
    <property type="evidence" value="ECO:0007669"/>
    <property type="project" value="UniProtKB-ARBA"/>
</dbReference>
<dbReference type="EMBL" id="CH902617">
    <property type="protein sequence ID" value="KPU80490.1"/>
    <property type="molecule type" value="Genomic_DNA"/>
</dbReference>
<dbReference type="GO" id="GO:0035092">
    <property type="term" value="P:sperm DNA condensation"/>
    <property type="evidence" value="ECO:0007669"/>
    <property type="project" value="InterPro"/>
</dbReference>
<gene>
    <name evidence="1" type="primary">Dana\GF18670</name>
    <name evidence="1" type="synonym">dana_GLEANR_19928</name>
    <name evidence="1" type="ORF">GF18670</name>
</gene>
<dbReference type="Gene3D" id="1.10.30.10">
    <property type="entry name" value="High mobility group box domain"/>
    <property type="match status" value="1"/>
</dbReference>
<name>A0A0P8YP06_DROAN</name>
<accession>A0A0P8YP06</accession>
<evidence type="ECO:0000313" key="2">
    <source>
        <dbReference type="Proteomes" id="UP000007801"/>
    </source>
</evidence>
<dbReference type="GeneID" id="6501441"/>
<dbReference type="Proteomes" id="UP000007801">
    <property type="component" value="Unassembled WGS sequence"/>
</dbReference>
<dbReference type="InterPro" id="IPR036910">
    <property type="entry name" value="HMG_box_dom_sf"/>
</dbReference>
<dbReference type="InterPro" id="IPR024460">
    <property type="entry name" value="Protamine-like"/>
</dbReference>
<dbReference type="Pfam" id="PF06382">
    <property type="entry name" value="Protamine_like"/>
    <property type="match status" value="2"/>
</dbReference>
<reference evidence="1 2" key="1">
    <citation type="journal article" date="2007" name="Nature">
        <title>Evolution of genes and genomes on the Drosophila phylogeny.</title>
        <authorList>
            <consortium name="Drosophila 12 Genomes Consortium"/>
            <person name="Clark A.G."/>
            <person name="Eisen M.B."/>
            <person name="Smith D.R."/>
            <person name="Bergman C.M."/>
            <person name="Oliver B."/>
            <person name="Markow T.A."/>
            <person name="Kaufman T.C."/>
            <person name="Kellis M."/>
            <person name="Gelbart W."/>
            <person name="Iyer V.N."/>
            <person name="Pollard D.A."/>
            <person name="Sackton T.B."/>
            <person name="Larracuente A.M."/>
            <person name="Singh N.D."/>
            <person name="Abad J.P."/>
            <person name="Abt D.N."/>
            <person name="Adryan B."/>
            <person name="Aguade M."/>
            <person name="Akashi H."/>
            <person name="Anderson W.W."/>
            <person name="Aquadro C.F."/>
            <person name="Ardell D.H."/>
            <person name="Arguello R."/>
            <person name="Artieri C.G."/>
            <person name="Barbash D.A."/>
            <person name="Barker D."/>
            <person name="Barsanti P."/>
            <person name="Batterham P."/>
            <person name="Batzoglou S."/>
            <person name="Begun D."/>
            <person name="Bhutkar A."/>
            <person name="Blanco E."/>
            <person name="Bosak S.A."/>
            <person name="Bradley R.K."/>
            <person name="Brand A.D."/>
            <person name="Brent M.R."/>
            <person name="Brooks A.N."/>
            <person name="Brown R.H."/>
            <person name="Butlin R.K."/>
            <person name="Caggese C."/>
            <person name="Calvi B.R."/>
            <person name="Bernardo de Carvalho A."/>
            <person name="Caspi A."/>
            <person name="Castrezana S."/>
            <person name="Celniker S.E."/>
            <person name="Chang J.L."/>
            <person name="Chapple C."/>
            <person name="Chatterji S."/>
            <person name="Chinwalla A."/>
            <person name="Civetta A."/>
            <person name="Clifton S.W."/>
            <person name="Comeron J.M."/>
            <person name="Costello J.C."/>
            <person name="Coyne J.A."/>
            <person name="Daub J."/>
            <person name="David R.G."/>
            <person name="Delcher A.L."/>
            <person name="Delehaunty K."/>
            <person name="Do C.B."/>
            <person name="Ebling H."/>
            <person name="Edwards K."/>
            <person name="Eickbush T."/>
            <person name="Evans J.D."/>
            <person name="Filipski A."/>
            <person name="Findeiss S."/>
            <person name="Freyhult E."/>
            <person name="Fulton L."/>
            <person name="Fulton R."/>
            <person name="Garcia A.C."/>
            <person name="Gardiner A."/>
            <person name="Garfield D.A."/>
            <person name="Garvin B.E."/>
            <person name="Gibson G."/>
            <person name="Gilbert D."/>
            <person name="Gnerre S."/>
            <person name="Godfrey J."/>
            <person name="Good R."/>
            <person name="Gotea V."/>
            <person name="Gravely B."/>
            <person name="Greenberg A.J."/>
            <person name="Griffiths-Jones S."/>
            <person name="Gross S."/>
            <person name="Guigo R."/>
            <person name="Gustafson E.A."/>
            <person name="Haerty W."/>
            <person name="Hahn M.W."/>
            <person name="Halligan D.L."/>
            <person name="Halpern A.L."/>
            <person name="Halter G.M."/>
            <person name="Han M.V."/>
            <person name="Heger A."/>
            <person name="Hillier L."/>
            <person name="Hinrichs A.S."/>
            <person name="Holmes I."/>
            <person name="Hoskins R.A."/>
            <person name="Hubisz M.J."/>
            <person name="Hultmark D."/>
            <person name="Huntley M.A."/>
            <person name="Jaffe D.B."/>
            <person name="Jagadeeshan S."/>
            <person name="Jeck W.R."/>
            <person name="Johnson J."/>
            <person name="Jones C.D."/>
            <person name="Jordan W.C."/>
            <person name="Karpen G.H."/>
            <person name="Kataoka E."/>
            <person name="Keightley P.D."/>
            <person name="Kheradpour P."/>
            <person name="Kirkness E.F."/>
            <person name="Koerich L.B."/>
            <person name="Kristiansen K."/>
            <person name="Kudrna D."/>
            <person name="Kulathinal R.J."/>
            <person name="Kumar S."/>
            <person name="Kwok R."/>
            <person name="Lander E."/>
            <person name="Langley C.H."/>
            <person name="Lapoint R."/>
            <person name="Lazzaro B.P."/>
            <person name="Lee S.J."/>
            <person name="Levesque L."/>
            <person name="Li R."/>
            <person name="Lin C.F."/>
            <person name="Lin M.F."/>
            <person name="Lindblad-Toh K."/>
            <person name="Llopart A."/>
            <person name="Long M."/>
            <person name="Low L."/>
            <person name="Lozovsky E."/>
            <person name="Lu J."/>
            <person name="Luo M."/>
            <person name="Machado C.A."/>
            <person name="Makalowski W."/>
            <person name="Marzo M."/>
            <person name="Matsuda M."/>
            <person name="Matzkin L."/>
            <person name="McAllister B."/>
            <person name="McBride C.S."/>
            <person name="McKernan B."/>
            <person name="McKernan K."/>
            <person name="Mendez-Lago M."/>
            <person name="Minx P."/>
            <person name="Mollenhauer M.U."/>
            <person name="Montooth K."/>
            <person name="Mount S.M."/>
            <person name="Mu X."/>
            <person name="Myers E."/>
            <person name="Negre B."/>
            <person name="Newfeld S."/>
            <person name="Nielsen R."/>
            <person name="Noor M.A."/>
            <person name="O'Grady P."/>
            <person name="Pachter L."/>
            <person name="Papaceit M."/>
            <person name="Parisi M.J."/>
            <person name="Parisi M."/>
            <person name="Parts L."/>
            <person name="Pedersen J.S."/>
            <person name="Pesole G."/>
            <person name="Phillippy A.M."/>
            <person name="Ponting C.P."/>
            <person name="Pop M."/>
            <person name="Porcelli D."/>
            <person name="Powell J.R."/>
            <person name="Prohaska S."/>
            <person name="Pruitt K."/>
            <person name="Puig M."/>
            <person name="Quesneville H."/>
            <person name="Ram K.R."/>
            <person name="Rand D."/>
            <person name="Rasmussen M.D."/>
            <person name="Reed L.K."/>
            <person name="Reenan R."/>
            <person name="Reily A."/>
            <person name="Remington K.A."/>
            <person name="Rieger T.T."/>
            <person name="Ritchie M.G."/>
            <person name="Robin C."/>
            <person name="Rogers Y.H."/>
            <person name="Rohde C."/>
            <person name="Rozas J."/>
            <person name="Rubenfield M.J."/>
            <person name="Ruiz A."/>
            <person name="Russo S."/>
            <person name="Salzberg S.L."/>
            <person name="Sanchez-Gracia A."/>
            <person name="Saranga D.J."/>
            <person name="Sato H."/>
            <person name="Schaeffer S.W."/>
            <person name="Schatz M.C."/>
            <person name="Schlenke T."/>
            <person name="Schwartz R."/>
            <person name="Segarra C."/>
            <person name="Singh R.S."/>
            <person name="Sirot L."/>
            <person name="Sirota M."/>
            <person name="Sisneros N.B."/>
            <person name="Smith C.D."/>
            <person name="Smith T.F."/>
            <person name="Spieth J."/>
            <person name="Stage D.E."/>
            <person name="Stark A."/>
            <person name="Stephan W."/>
            <person name="Strausberg R.L."/>
            <person name="Strempel S."/>
            <person name="Sturgill D."/>
            <person name="Sutton G."/>
            <person name="Sutton G.G."/>
            <person name="Tao W."/>
            <person name="Teichmann S."/>
            <person name="Tobari Y.N."/>
            <person name="Tomimura Y."/>
            <person name="Tsolas J.M."/>
            <person name="Valente V.L."/>
            <person name="Venter E."/>
            <person name="Venter J.C."/>
            <person name="Vicario S."/>
            <person name="Vieira F.G."/>
            <person name="Vilella A.J."/>
            <person name="Villasante A."/>
            <person name="Walenz B."/>
            <person name="Wang J."/>
            <person name="Wasserman M."/>
            <person name="Watts T."/>
            <person name="Wilson D."/>
            <person name="Wilson R.K."/>
            <person name="Wing R.A."/>
            <person name="Wolfner M.F."/>
            <person name="Wong A."/>
            <person name="Wong G.K."/>
            <person name="Wu C.I."/>
            <person name="Wu G."/>
            <person name="Yamamoto D."/>
            <person name="Yang H.P."/>
            <person name="Yang S.P."/>
            <person name="Yorke J.A."/>
            <person name="Yoshida K."/>
            <person name="Zdobnov E."/>
            <person name="Zhang P."/>
            <person name="Zhang Y."/>
            <person name="Zimin A.V."/>
            <person name="Baldwin J."/>
            <person name="Abdouelleil A."/>
            <person name="Abdulkadir J."/>
            <person name="Abebe A."/>
            <person name="Abera B."/>
            <person name="Abreu J."/>
            <person name="Acer S.C."/>
            <person name="Aftuck L."/>
            <person name="Alexander A."/>
            <person name="An P."/>
            <person name="Anderson E."/>
            <person name="Anderson S."/>
            <person name="Arachi H."/>
            <person name="Azer M."/>
            <person name="Bachantsang P."/>
            <person name="Barry A."/>
            <person name="Bayul T."/>
            <person name="Berlin A."/>
            <person name="Bessette D."/>
            <person name="Bloom T."/>
            <person name="Blye J."/>
            <person name="Boguslavskiy L."/>
            <person name="Bonnet C."/>
            <person name="Boukhgalter B."/>
            <person name="Bourzgui I."/>
            <person name="Brown A."/>
            <person name="Cahill P."/>
            <person name="Channer S."/>
            <person name="Cheshatsang Y."/>
            <person name="Chuda L."/>
            <person name="Citroen M."/>
            <person name="Collymore A."/>
            <person name="Cooke P."/>
            <person name="Costello M."/>
            <person name="D'Aco K."/>
            <person name="Daza R."/>
            <person name="De Haan G."/>
            <person name="DeGray S."/>
            <person name="DeMaso C."/>
            <person name="Dhargay N."/>
            <person name="Dooley K."/>
            <person name="Dooley E."/>
            <person name="Doricent M."/>
            <person name="Dorje P."/>
            <person name="Dorjee K."/>
            <person name="Dupes A."/>
            <person name="Elong R."/>
            <person name="Falk J."/>
            <person name="Farina A."/>
            <person name="Faro S."/>
            <person name="Ferguson D."/>
            <person name="Fisher S."/>
            <person name="Foley C.D."/>
            <person name="Franke A."/>
            <person name="Friedrich D."/>
            <person name="Gadbois L."/>
            <person name="Gearin G."/>
            <person name="Gearin C.R."/>
            <person name="Giannoukos G."/>
            <person name="Goode T."/>
            <person name="Graham J."/>
            <person name="Grandbois E."/>
            <person name="Grewal S."/>
            <person name="Gyaltsen K."/>
            <person name="Hafez N."/>
            <person name="Hagos B."/>
            <person name="Hall J."/>
            <person name="Henson C."/>
            <person name="Hollinger A."/>
            <person name="Honan T."/>
            <person name="Huard M.D."/>
            <person name="Hughes L."/>
            <person name="Hurhula B."/>
            <person name="Husby M.E."/>
            <person name="Kamat A."/>
            <person name="Kanga B."/>
            <person name="Kashin S."/>
            <person name="Khazanovich D."/>
            <person name="Kisner P."/>
            <person name="Lance K."/>
            <person name="Lara M."/>
            <person name="Lee W."/>
            <person name="Lennon N."/>
            <person name="Letendre F."/>
            <person name="LeVine R."/>
            <person name="Lipovsky A."/>
            <person name="Liu X."/>
            <person name="Liu J."/>
            <person name="Liu S."/>
            <person name="Lokyitsang T."/>
            <person name="Lokyitsang Y."/>
            <person name="Lubonja R."/>
            <person name="Lui A."/>
            <person name="MacDonald P."/>
            <person name="Magnisalis V."/>
            <person name="Maru K."/>
            <person name="Matthews C."/>
            <person name="McCusker W."/>
            <person name="McDonough S."/>
            <person name="Mehta T."/>
            <person name="Meldrim J."/>
            <person name="Meneus L."/>
            <person name="Mihai O."/>
            <person name="Mihalev A."/>
            <person name="Mihova T."/>
            <person name="Mittelman R."/>
            <person name="Mlenga V."/>
            <person name="Montmayeur A."/>
            <person name="Mulrain L."/>
            <person name="Navidi A."/>
            <person name="Naylor J."/>
            <person name="Negash T."/>
            <person name="Nguyen T."/>
            <person name="Nguyen N."/>
            <person name="Nicol R."/>
            <person name="Norbu C."/>
            <person name="Norbu N."/>
            <person name="Novod N."/>
            <person name="O'Neill B."/>
            <person name="Osman S."/>
            <person name="Markiewicz E."/>
            <person name="Oyono O.L."/>
            <person name="Patti C."/>
            <person name="Phunkhang P."/>
            <person name="Pierre F."/>
            <person name="Priest M."/>
            <person name="Raghuraman S."/>
            <person name="Rege F."/>
            <person name="Reyes R."/>
            <person name="Rise C."/>
            <person name="Rogov P."/>
            <person name="Ross K."/>
            <person name="Ryan E."/>
            <person name="Settipalli S."/>
            <person name="Shea T."/>
            <person name="Sherpa N."/>
            <person name="Shi L."/>
            <person name="Shih D."/>
            <person name="Sparrow T."/>
            <person name="Spaulding J."/>
            <person name="Stalker J."/>
            <person name="Stange-Thomann N."/>
            <person name="Stavropoulos S."/>
            <person name="Stone C."/>
            <person name="Strader C."/>
            <person name="Tesfaye S."/>
            <person name="Thomson T."/>
            <person name="Thoulutsang Y."/>
            <person name="Thoulutsang D."/>
            <person name="Topham K."/>
            <person name="Topping I."/>
            <person name="Tsamla T."/>
            <person name="Vassiliev H."/>
            <person name="Vo A."/>
            <person name="Wangchuk T."/>
            <person name="Wangdi T."/>
            <person name="Weiand M."/>
            <person name="Wilkinson J."/>
            <person name="Wilson A."/>
            <person name="Yadav S."/>
            <person name="Young G."/>
            <person name="Yu Q."/>
            <person name="Zembek L."/>
            <person name="Zhong D."/>
            <person name="Zimmer A."/>
            <person name="Zwirko Z."/>
            <person name="Jaffe D.B."/>
            <person name="Alvarez P."/>
            <person name="Brockman W."/>
            <person name="Butler J."/>
            <person name="Chin C."/>
            <person name="Gnerre S."/>
            <person name="Grabherr M."/>
            <person name="Kleber M."/>
            <person name="Mauceli E."/>
            <person name="MacCallum I."/>
        </authorList>
    </citation>
    <scope>NUCLEOTIDE SEQUENCE [LARGE SCALE GENOMIC DNA]</scope>
    <source>
        <strain evidence="2">Tucson 14024-0371.13</strain>
    </source>
</reference>
<dbReference type="AlphaFoldDB" id="A0A0P8YP06"/>
<dbReference type="InParanoid" id="A0A0P8YP06"/>
<protein>
    <submittedName>
        <fullName evidence="1">Uncharacterized protein, isoform C</fullName>
    </submittedName>
</protein>
<sequence length="315" mass="36269">MGTTKRKENLEVKTPKSNTFKKSLRNGQYKSQKVSRITTNGYLNYLREFKKQFSGLSPQDMVHFGAMAWNKLAGEEKISFRNMYNKDEEKKLSKVLRITDKDSKAKKKIVKSSTACIFTKTKMDRIPSVVSIQSSPLLVQNKKVTEKRPKTILITIPDKCGARDTCSFCPENIGPAHYRLECPRTKKHDLFPEDISEIQSDTFSVENAWFERESRLRRPKDECCKIEIKSGPFFKSKGKVCHSKNTHVNNLKSDKSTLGSANAYINFTKAFVKKNGNISSIQLMRSAAYHWCKLTPSERVKFENRTFMQYKPGNY</sequence>